<dbReference type="Gene3D" id="3.40.50.1820">
    <property type="entry name" value="alpha/beta hydrolase"/>
    <property type="match status" value="1"/>
</dbReference>
<feature type="domain" description="AB hydrolase-1" evidence="1">
    <location>
        <begin position="50"/>
        <end position="201"/>
    </location>
</feature>
<dbReference type="Pfam" id="PF00561">
    <property type="entry name" value="Abhydrolase_1"/>
    <property type="match status" value="1"/>
</dbReference>
<evidence type="ECO:0000313" key="3">
    <source>
        <dbReference type="Proteomes" id="UP000305729"/>
    </source>
</evidence>
<dbReference type="AlphaFoldDB" id="A0A5S3UX57"/>
<accession>A0A5S3UX57</accession>
<reference evidence="2 3" key="1">
    <citation type="submission" date="2019-10" db="EMBL/GenBank/DDBJ databases">
        <title>Pseudoalteromonas rubra S4059.</title>
        <authorList>
            <person name="Paulsen S."/>
            <person name="Wang X."/>
        </authorList>
    </citation>
    <scope>NUCLEOTIDE SEQUENCE [LARGE SCALE GENOMIC DNA]</scope>
    <source>
        <strain evidence="2 3">S4059</strain>
    </source>
</reference>
<dbReference type="PANTHER" id="PTHR43139">
    <property type="entry name" value="SI:DKEY-122A22.2"/>
    <property type="match status" value="1"/>
</dbReference>
<name>A0A5S3UX57_9GAMM</name>
<protein>
    <submittedName>
        <fullName evidence="2">Alpha/beta fold hydrolase</fullName>
    </submittedName>
</protein>
<gene>
    <name evidence="2" type="ORF">CWC22_009375</name>
</gene>
<dbReference type="RefSeq" id="WP_138538288.1">
    <property type="nucleotide sequence ID" value="NZ_CP045429.1"/>
</dbReference>
<dbReference type="PRINTS" id="PR00111">
    <property type="entry name" value="ABHYDROLASE"/>
</dbReference>
<dbReference type="EMBL" id="CP045429">
    <property type="protein sequence ID" value="QPB83185.1"/>
    <property type="molecule type" value="Genomic_DNA"/>
</dbReference>
<evidence type="ECO:0000313" key="2">
    <source>
        <dbReference type="EMBL" id="QPB83185.1"/>
    </source>
</evidence>
<dbReference type="GO" id="GO:0016787">
    <property type="term" value="F:hydrolase activity"/>
    <property type="evidence" value="ECO:0007669"/>
    <property type="project" value="UniProtKB-KW"/>
</dbReference>
<dbReference type="STRING" id="43658.AT705_02270"/>
<dbReference type="Proteomes" id="UP000305729">
    <property type="component" value="Chromosome 1"/>
</dbReference>
<keyword evidence="2" id="KW-0378">Hydrolase</keyword>
<dbReference type="InterPro" id="IPR000073">
    <property type="entry name" value="AB_hydrolase_1"/>
</dbReference>
<sequence>MNKLTAAVLIGATFSGHAAQHQHEYHYTEIAGKKIAYACQGEGKVTALLVSGMGLDAHTTYKNTYHNANPKGYRLCFYDRAGYGESQYDNPKVRTMTELRDELAGLVEHLKIESLVLVPHSFGGFVARAYASKYPDKVKGLVLIDTAHESWYDAMKAQMSKPGWNTMKMIINWEREHNSFEDFEEASSHSTLYTIKADLPVTVLSRGIPHVTIRQTKMSYPDIDVYTQTWNDAQKKLATLNQNTEAVTMKYASHLFDESDPWIAIKHIEAMVAKARL</sequence>
<proteinExistence type="predicted"/>
<dbReference type="InterPro" id="IPR052370">
    <property type="entry name" value="Meta-cleavage_hydrolase"/>
</dbReference>
<organism evidence="2 3">
    <name type="scientific">Pseudoalteromonas rubra</name>
    <dbReference type="NCBI Taxonomy" id="43658"/>
    <lineage>
        <taxon>Bacteria</taxon>
        <taxon>Pseudomonadati</taxon>
        <taxon>Pseudomonadota</taxon>
        <taxon>Gammaproteobacteria</taxon>
        <taxon>Alteromonadales</taxon>
        <taxon>Pseudoalteromonadaceae</taxon>
        <taxon>Pseudoalteromonas</taxon>
    </lineage>
</organism>
<dbReference type="InterPro" id="IPR029058">
    <property type="entry name" value="AB_hydrolase_fold"/>
</dbReference>
<evidence type="ECO:0000259" key="1">
    <source>
        <dbReference type="Pfam" id="PF00561"/>
    </source>
</evidence>
<dbReference type="SUPFAM" id="SSF53474">
    <property type="entry name" value="alpha/beta-Hydrolases"/>
    <property type="match status" value="1"/>
</dbReference>
<dbReference type="PANTHER" id="PTHR43139:SF52">
    <property type="entry name" value="SI:DKEY-122A22.2"/>
    <property type="match status" value="1"/>
</dbReference>